<reference evidence="2" key="1">
    <citation type="submission" date="2019-08" db="EMBL/GenBank/DDBJ databases">
        <authorList>
            <person name="Kucharzyk K."/>
            <person name="Murdoch R.W."/>
            <person name="Higgins S."/>
            <person name="Loffler F."/>
        </authorList>
    </citation>
    <scope>NUCLEOTIDE SEQUENCE</scope>
</reference>
<comment type="caution">
    <text evidence="2">The sequence shown here is derived from an EMBL/GenBank/DDBJ whole genome shotgun (WGS) entry which is preliminary data.</text>
</comment>
<dbReference type="GO" id="GO:0009982">
    <property type="term" value="F:pseudouridine synthase activity"/>
    <property type="evidence" value="ECO:0007669"/>
    <property type="project" value="InterPro"/>
</dbReference>
<dbReference type="Gene3D" id="2.30.130.10">
    <property type="entry name" value="PUA domain"/>
    <property type="match status" value="1"/>
</dbReference>
<gene>
    <name evidence="2" type="ORF">SDC9_182381</name>
</gene>
<dbReference type="GO" id="GO:0003723">
    <property type="term" value="F:RNA binding"/>
    <property type="evidence" value="ECO:0007669"/>
    <property type="project" value="InterPro"/>
</dbReference>
<dbReference type="EMBL" id="VSSQ01088163">
    <property type="protein sequence ID" value="MPN34887.1"/>
    <property type="molecule type" value="Genomic_DNA"/>
</dbReference>
<feature type="domain" description="tRNA pseudouridine synthase II TruB subfamily 1 C-terminal" evidence="1">
    <location>
        <begin position="45"/>
        <end position="103"/>
    </location>
</feature>
<sequence>MSKLVRLRSGPFRLEESWTLDQINEALEQGRDDFLIPLNRILDLPEVVLTPQRAEAFRHGLPTSQRGLGGVKLPESGQVQVFTDHEFIGIGKCIDQSLYPYKVFQ</sequence>
<name>A0A645H771_9ZZZZ</name>
<evidence type="ECO:0000313" key="2">
    <source>
        <dbReference type="EMBL" id="MPN34887.1"/>
    </source>
</evidence>
<dbReference type="InterPro" id="IPR036974">
    <property type="entry name" value="PUA_sf"/>
</dbReference>
<organism evidence="2">
    <name type="scientific">bioreactor metagenome</name>
    <dbReference type="NCBI Taxonomy" id="1076179"/>
    <lineage>
        <taxon>unclassified sequences</taxon>
        <taxon>metagenomes</taxon>
        <taxon>ecological metagenomes</taxon>
    </lineage>
</organism>
<evidence type="ECO:0000259" key="1">
    <source>
        <dbReference type="Pfam" id="PF09157"/>
    </source>
</evidence>
<protein>
    <recommendedName>
        <fullName evidence="1">tRNA pseudouridine synthase II TruB subfamily 1 C-terminal domain-containing protein</fullName>
    </recommendedName>
</protein>
<dbReference type="AlphaFoldDB" id="A0A645H771"/>
<proteinExistence type="predicted"/>
<dbReference type="InterPro" id="IPR015240">
    <property type="entry name" value="tRNA_sdUridine_synth_fam1_C"/>
</dbReference>
<dbReference type="Pfam" id="PF09157">
    <property type="entry name" value="TruB-C_2"/>
    <property type="match status" value="1"/>
</dbReference>
<accession>A0A645H771</accession>
<dbReference type="GO" id="GO:0001522">
    <property type="term" value="P:pseudouridine synthesis"/>
    <property type="evidence" value="ECO:0007669"/>
    <property type="project" value="InterPro"/>
</dbReference>